<keyword evidence="1" id="KW-0732">Signal</keyword>
<feature type="signal peptide" evidence="1">
    <location>
        <begin position="1"/>
        <end position="25"/>
    </location>
</feature>
<dbReference type="Proteomes" id="UP000282818">
    <property type="component" value="Unassembled WGS sequence"/>
</dbReference>
<reference evidence="2 3" key="1">
    <citation type="submission" date="2019-01" db="EMBL/GenBank/DDBJ databases">
        <authorList>
            <person name="Chen W.-M."/>
        </authorList>
    </citation>
    <scope>NUCLEOTIDE SEQUENCE [LARGE SCALE GENOMIC DNA]</scope>
    <source>
        <strain evidence="2 3">HPM-16</strain>
    </source>
</reference>
<organism evidence="2 3">
    <name type="scientific">Neptunomonas marina</name>
    <dbReference type="NCBI Taxonomy" id="1815562"/>
    <lineage>
        <taxon>Bacteria</taxon>
        <taxon>Pseudomonadati</taxon>
        <taxon>Pseudomonadota</taxon>
        <taxon>Gammaproteobacteria</taxon>
        <taxon>Oceanospirillales</taxon>
        <taxon>Oceanospirillaceae</taxon>
        <taxon>Neptunomonas</taxon>
    </lineage>
</organism>
<evidence type="ECO:0000256" key="1">
    <source>
        <dbReference type="SAM" id="SignalP"/>
    </source>
</evidence>
<dbReference type="AlphaFoldDB" id="A0A437QDP1"/>
<comment type="caution">
    <text evidence="2">The sequence shown here is derived from an EMBL/GenBank/DDBJ whole genome shotgun (WGS) entry which is preliminary data.</text>
</comment>
<keyword evidence="3" id="KW-1185">Reference proteome</keyword>
<name>A0A437QDP1_9GAMM</name>
<sequence>MNGINIALIATLLMTFATFSAPFSAARDNIGQQHVVKVRVKQTGGTRGAGLWVEMLRDQTVIARKRTHQHGQLERFHIPYDDHACSVVWLRVTGFAGEPHLEKLELTDAAQIDIVIDLDK</sequence>
<dbReference type="EMBL" id="SACQ01000001">
    <property type="protein sequence ID" value="RVU32668.1"/>
    <property type="molecule type" value="Genomic_DNA"/>
</dbReference>
<feature type="chain" id="PRO_5019357082" description="Carboxypeptidase regulatory-like domain-containing protein" evidence="1">
    <location>
        <begin position="26"/>
        <end position="120"/>
    </location>
</feature>
<protein>
    <recommendedName>
        <fullName evidence="4">Carboxypeptidase regulatory-like domain-containing protein</fullName>
    </recommendedName>
</protein>
<evidence type="ECO:0008006" key="4">
    <source>
        <dbReference type="Google" id="ProtNLM"/>
    </source>
</evidence>
<proteinExistence type="predicted"/>
<evidence type="ECO:0000313" key="3">
    <source>
        <dbReference type="Proteomes" id="UP000282818"/>
    </source>
</evidence>
<gene>
    <name evidence="2" type="ORF">EOE65_03155</name>
</gene>
<accession>A0A437QDP1</accession>
<dbReference type="RefSeq" id="WP_127692836.1">
    <property type="nucleotide sequence ID" value="NZ_SACQ01000001.1"/>
</dbReference>
<evidence type="ECO:0000313" key="2">
    <source>
        <dbReference type="EMBL" id="RVU32668.1"/>
    </source>
</evidence>